<dbReference type="GO" id="GO:0005901">
    <property type="term" value="C:caveola"/>
    <property type="evidence" value="ECO:0007669"/>
    <property type="project" value="UniProtKB-SubCell"/>
</dbReference>
<dbReference type="AlphaFoldDB" id="A0ABD3UTJ6"/>
<evidence type="ECO:0000256" key="1">
    <source>
        <dbReference type="ARBA" id="ARBA00004202"/>
    </source>
</evidence>
<dbReference type="GO" id="GO:0000139">
    <property type="term" value="C:Golgi membrane"/>
    <property type="evidence" value="ECO:0007669"/>
    <property type="project" value="UniProtKB-SubCell"/>
</dbReference>
<protein>
    <recommendedName>
        <fullName evidence="6">Caveolin</fullName>
    </recommendedName>
</protein>
<evidence type="ECO:0000256" key="3">
    <source>
        <dbReference type="ARBA" id="ARBA00022475"/>
    </source>
</evidence>
<dbReference type="PANTHER" id="PTHR10844">
    <property type="entry name" value="CAVEOLIN"/>
    <property type="match status" value="1"/>
</dbReference>
<comment type="caution">
    <text evidence="7">The sequence shown here is derived from an EMBL/GenBank/DDBJ whole genome shotgun (WGS) entry which is preliminary data.</text>
</comment>
<evidence type="ECO:0000256" key="5">
    <source>
        <dbReference type="ARBA" id="ARBA00023136"/>
    </source>
</evidence>
<dbReference type="InterPro" id="IPR001612">
    <property type="entry name" value="Caveolin"/>
</dbReference>
<accession>A0ABD3UTJ6</accession>
<dbReference type="EMBL" id="JBJQND010000015">
    <property type="protein sequence ID" value="KAL3852809.1"/>
    <property type="molecule type" value="Genomic_DNA"/>
</dbReference>
<reference evidence="7 8" key="1">
    <citation type="submission" date="2024-11" db="EMBL/GenBank/DDBJ databases">
        <title>Chromosome-level genome assembly of the freshwater bivalve Anodonta woodiana.</title>
        <authorList>
            <person name="Chen X."/>
        </authorList>
    </citation>
    <scope>NUCLEOTIDE SEQUENCE [LARGE SCALE GENOMIC DNA]</scope>
    <source>
        <strain evidence="7">MN2024</strain>
        <tissue evidence="7">Gills</tissue>
    </source>
</reference>
<name>A0ABD3UTJ6_SINWO</name>
<comment type="function">
    <text evidence="6">May act as a scaffolding protein within caveolar membranes. Interacts directly with G-protein alpha subunits and can functionally regulate their activity.</text>
</comment>
<comment type="similarity">
    <text evidence="2 6">Belongs to the caveolin family.</text>
</comment>
<evidence type="ECO:0000256" key="2">
    <source>
        <dbReference type="ARBA" id="ARBA00010988"/>
    </source>
</evidence>
<comment type="subcellular location">
    <subcellularLocation>
        <location evidence="1 6">Cell membrane</location>
        <topology evidence="1 6">Peripheral membrane protein</topology>
    </subcellularLocation>
    <subcellularLocation>
        <location evidence="6">Golgi apparatus membrane</location>
        <topology evidence="6">Peripheral membrane protein</topology>
    </subcellularLocation>
    <subcellularLocation>
        <location evidence="6">Membrane</location>
        <location evidence="6">Caveola</location>
        <topology evidence="6">Peripheral membrane protein</topology>
    </subcellularLocation>
</comment>
<evidence type="ECO:0000256" key="4">
    <source>
        <dbReference type="ARBA" id="ARBA00023034"/>
    </source>
</evidence>
<proteinExistence type="inferred from homology"/>
<gene>
    <name evidence="7" type="ORF">ACJMK2_016424</name>
</gene>
<evidence type="ECO:0000256" key="6">
    <source>
        <dbReference type="RuleBase" id="RU000680"/>
    </source>
</evidence>
<evidence type="ECO:0000313" key="8">
    <source>
        <dbReference type="Proteomes" id="UP001634394"/>
    </source>
</evidence>
<keyword evidence="8" id="KW-1185">Reference proteome</keyword>
<keyword evidence="5 6" id="KW-0472">Membrane</keyword>
<sequence>MGELDLSNRDPNNINDHIKACVNFEDVLAEPEGIQSIDCVWKLSFCCFNFWKNFCYKLSTLCCGICIAAEWGCEFACIAFNHIWFITPCLRVCEVNCGVMKKLYGFVIGCCLDPCCDSCGKIFHAFRK</sequence>
<dbReference type="PANTHER" id="PTHR10844:SF19">
    <property type="entry name" value="CAVEOLIN-2"/>
    <property type="match status" value="1"/>
</dbReference>
<keyword evidence="3 6" id="KW-1003">Cell membrane</keyword>
<keyword evidence="4 6" id="KW-0333">Golgi apparatus</keyword>
<dbReference type="Proteomes" id="UP001634394">
    <property type="component" value="Unassembled WGS sequence"/>
</dbReference>
<organism evidence="7 8">
    <name type="scientific">Sinanodonta woodiana</name>
    <name type="common">Chinese pond mussel</name>
    <name type="synonym">Anodonta woodiana</name>
    <dbReference type="NCBI Taxonomy" id="1069815"/>
    <lineage>
        <taxon>Eukaryota</taxon>
        <taxon>Metazoa</taxon>
        <taxon>Spiralia</taxon>
        <taxon>Lophotrochozoa</taxon>
        <taxon>Mollusca</taxon>
        <taxon>Bivalvia</taxon>
        <taxon>Autobranchia</taxon>
        <taxon>Heteroconchia</taxon>
        <taxon>Palaeoheterodonta</taxon>
        <taxon>Unionida</taxon>
        <taxon>Unionoidea</taxon>
        <taxon>Unionidae</taxon>
        <taxon>Unioninae</taxon>
        <taxon>Sinanodonta</taxon>
    </lineage>
</organism>
<evidence type="ECO:0000313" key="7">
    <source>
        <dbReference type="EMBL" id="KAL3852809.1"/>
    </source>
</evidence>
<dbReference type="Pfam" id="PF01146">
    <property type="entry name" value="Caveolin"/>
    <property type="match status" value="1"/>
</dbReference>